<dbReference type="PANTHER" id="PTHR43434">
    <property type="entry name" value="PHOSPHOGLYCOLATE PHOSPHATASE"/>
    <property type="match status" value="1"/>
</dbReference>
<evidence type="ECO:0000313" key="1">
    <source>
        <dbReference type="EMBL" id="MDQ0205216.1"/>
    </source>
</evidence>
<comment type="caution">
    <text evidence="1">The sequence shown here is derived from an EMBL/GenBank/DDBJ whole genome shotgun (WGS) entry which is preliminary data.</text>
</comment>
<dbReference type="NCBIfam" id="TIGR01549">
    <property type="entry name" value="HAD-SF-IA-v1"/>
    <property type="match status" value="1"/>
</dbReference>
<dbReference type="Proteomes" id="UP001239167">
    <property type="component" value="Unassembled WGS sequence"/>
</dbReference>
<dbReference type="EMBL" id="JAUSUE010000036">
    <property type="protein sequence ID" value="MDQ0205216.1"/>
    <property type="molecule type" value="Genomic_DNA"/>
</dbReference>
<dbReference type="InterPro" id="IPR041492">
    <property type="entry name" value="HAD_2"/>
</dbReference>
<dbReference type="InterPro" id="IPR050155">
    <property type="entry name" value="HAD-like_hydrolase_sf"/>
</dbReference>
<dbReference type="InterPro" id="IPR006439">
    <property type="entry name" value="HAD-SF_hydro_IA"/>
</dbReference>
<keyword evidence="1" id="KW-0378">Hydrolase</keyword>
<dbReference type="SFLD" id="SFLDG01129">
    <property type="entry name" value="C1.5:_HAD__Beta-PGM__Phosphata"/>
    <property type="match status" value="1"/>
</dbReference>
<keyword evidence="2" id="KW-1185">Reference proteome</keyword>
<dbReference type="EC" id="3.1.3.18" evidence="1"/>
<proteinExistence type="predicted"/>
<organism evidence="1 2">
    <name type="scientific">Pectinatus haikarae</name>
    <dbReference type="NCBI Taxonomy" id="349096"/>
    <lineage>
        <taxon>Bacteria</taxon>
        <taxon>Bacillati</taxon>
        <taxon>Bacillota</taxon>
        <taxon>Negativicutes</taxon>
        <taxon>Selenomonadales</taxon>
        <taxon>Selenomonadaceae</taxon>
        <taxon>Pectinatus</taxon>
    </lineage>
</organism>
<gene>
    <name evidence="1" type="ORF">J2S01_002961</name>
</gene>
<accession>A0ABT9YCH0</accession>
<sequence length="224" mass="25152">MNMLKYDGIIFDLDGTLLDTLEDLSNSVNEALGMYGYKRYAKEDYKLKIGGGFRDLLERSLPTDTPAEMIDRILSSFLAVYDKNYRKNTKPYNGIGQTLIKLRDAGMSLAVNSNKRDDYTKILLSDKLSMISFIAIYGERTNIPKKPDPAAAEIIIKTMNIPKSKIIYVGDSKTDILTAKNAGIESIGVTWGFRDRKELEKYGAVYIADRPEDILNIVGTDIIN</sequence>
<dbReference type="Gene3D" id="1.10.150.240">
    <property type="entry name" value="Putative phosphatase, domain 2"/>
    <property type="match status" value="1"/>
</dbReference>
<dbReference type="InterPro" id="IPR036412">
    <property type="entry name" value="HAD-like_sf"/>
</dbReference>
<evidence type="ECO:0000313" key="2">
    <source>
        <dbReference type="Proteomes" id="UP001239167"/>
    </source>
</evidence>
<dbReference type="InterPro" id="IPR023214">
    <property type="entry name" value="HAD_sf"/>
</dbReference>
<dbReference type="GO" id="GO:0008967">
    <property type="term" value="F:phosphoglycolate phosphatase activity"/>
    <property type="evidence" value="ECO:0007669"/>
    <property type="project" value="UniProtKB-EC"/>
</dbReference>
<dbReference type="Gene3D" id="3.40.50.1000">
    <property type="entry name" value="HAD superfamily/HAD-like"/>
    <property type="match status" value="1"/>
</dbReference>
<dbReference type="Pfam" id="PF13419">
    <property type="entry name" value="HAD_2"/>
    <property type="match status" value="1"/>
</dbReference>
<dbReference type="RefSeq" id="WP_231038619.1">
    <property type="nucleotide sequence ID" value="NZ_CP116940.1"/>
</dbReference>
<dbReference type="SUPFAM" id="SSF56784">
    <property type="entry name" value="HAD-like"/>
    <property type="match status" value="1"/>
</dbReference>
<dbReference type="PANTHER" id="PTHR43434:SF1">
    <property type="entry name" value="PHOSPHOGLYCOLATE PHOSPHATASE"/>
    <property type="match status" value="1"/>
</dbReference>
<dbReference type="SFLD" id="SFLDS00003">
    <property type="entry name" value="Haloacid_Dehalogenase"/>
    <property type="match status" value="1"/>
</dbReference>
<protein>
    <submittedName>
        <fullName evidence="1">Phosphoglycolate phosphatase</fullName>
        <ecNumber evidence="1">3.1.3.18</ecNumber>
    </submittedName>
</protein>
<name>A0ABT9YCH0_9FIRM</name>
<dbReference type="SFLD" id="SFLDG01135">
    <property type="entry name" value="C1.5.6:_HAD__Beta-PGM__Phospha"/>
    <property type="match status" value="1"/>
</dbReference>
<reference evidence="1 2" key="1">
    <citation type="submission" date="2023-07" db="EMBL/GenBank/DDBJ databases">
        <title>Genomic Encyclopedia of Type Strains, Phase IV (KMG-IV): sequencing the most valuable type-strain genomes for metagenomic binning, comparative biology and taxonomic classification.</title>
        <authorList>
            <person name="Goeker M."/>
        </authorList>
    </citation>
    <scope>NUCLEOTIDE SEQUENCE [LARGE SCALE GENOMIC DNA]</scope>
    <source>
        <strain evidence="1 2">DSM 16980</strain>
    </source>
</reference>
<dbReference type="PRINTS" id="PR00413">
    <property type="entry name" value="HADHALOGNASE"/>
</dbReference>
<dbReference type="InterPro" id="IPR023198">
    <property type="entry name" value="PGP-like_dom2"/>
</dbReference>